<comment type="similarity">
    <text evidence="1">Belongs to the P-Pant transferase superfamily. Gsp/Sfp/HetI/AcpT family.</text>
</comment>
<dbReference type="Pfam" id="PF01648">
    <property type="entry name" value="ACPS"/>
    <property type="match status" value="1"/>
</dbReference>
<dbReference type="InterPro" id="IPR037143">
    <property type="entry name" value="4-PPantetheinyl_Trfase_dom_sf"/>
</dbReference>
<accession>A0ABT6JH88</accession>
<protein>
    <submittedName>
        <fullName evidence="4">4'-phosphopantetheinyl transferase superfamily protein</fullName>
    </submittedName>
</protein>
<comment type="caution">
    <text evidence="4">The sequence shown here is derived from an EMBL/GenBank/DDBJ whole genome shotgun (WGS) entry which is preliminary data.</text>
</comment>
<evidence type="ECO:0000313" key="5">
    <source>
        <dbReference type="Proteomes" id="UP001156831"/>
    </source>
</evidence>
<gene>
    <name evidence="4" type="ORF">QFW80_05890</name>
</gene>
<evidence type="ECO:0000313" key="4">
    <source>
        <dbReference type="EMBL" id="MDH5830050.1"/>
    </source>
</evidence>
<dbReference type="SUPFAM" id="SSF56214">
    <property type="entry name" value="4'-phosphopantetheinyl transferase"/>
    <property type="match status" value="2"/>
</dbReference>
<evidence type="ECO:0000259" key="3">
    <source>
        <dbReference type="Pfam" id="PF01648"/>
    </source>
</evidence>
<name>A0ABT6JH88_9GAMM</name>
<dbReference type="Gene3D" id="3.90.470.20">
    <property type="entry name" value="4'-phosphopantetheinyl transferase domain"/>
    <property type="match status" value="2"/>
</dbReference>
<dbReference type="EMBL" id="JARXRN010000020">
    <property type="protein sequence ID" value="MDH5830050.1"/>
    <property type="molecule type" value="Genomic_DNA"/>
</dbReference>
<dbReference type="RefSeq" id="WP_280600504.1">
    <property type="nucleotide sequence ID" value="NZ_JARXRN010000020.1"/>
</dbReference>
<keyword evidence="2 4" id="KW-0808">Transferase</keyword>
<proteinExistence type="inferred from homology"/>
<feature type="domain" description="4'-phosphopantetheinyl transferase" evidence="3">
    <location>
        <begin position="138"/>
        <end position="205"/>
    </location>
</feature>
<dbReference type="InterPro" id="IPR050559">
    <property type="entry name" value="P-Pant_transferase_sf"/>
</dbReference>
<keyword evidence="5" id="KW-1185">Reference proteome</keyword>
<evidence type="ECO:0000256" key="2">
    <source>
        <dbReference type="ARBA" id="ARBA00022679"/>
    </source>
</evidence>
<dbReference type="PANTHER" id="PTHR12215:SF10">
    <property type="entry name" value="L-AMINOADIPATE-SEMIALDEHYDE DEHYDROGENASE-PHOSPHOPANTETHEINYL TRANSFERASE"/>
    <property type="match status" value="1"/>
</dbReference>
<dbReference type="PANTHER" id="PTHR12215">
    <property type="entry name" value="PHOSPHOPANTETHEINE TRANSFERASE"/>
    <property type="match status" value="1"/>
</dbReference>
<reference evidence="4 5" key="1">
    <citation type="submission" date="2023-04" db="EMBL/GenBank/DDBJ databases">
        <title>Luteimonas sp. M1R5S18.</title>
        <authorList>
            <person name="Sun J.-Q."/>
        </authorList>
    </citation>
    <scope>NUCLEOTIDE SEQUENCE [LARGE SCALE GENOMIC DNA]</scope>
    <source>
        <strain evidence="4 5">M1R5S18</strain>
    </source>
</reference>
<dbReference type="InterPro" id="IPR008278">
    <property type="entry name" value="4-PPantetheinyl_Trfase_dom"/>
</dbReference>
<dbReference type="GO" id="GO:0016740">
    <property type="term" value="F:transferase activity"/>
    <property type="evidence" value="ECO:0007669"/>
    <property type="project" value="UniProtKB-KW"/>
</dbReference>
<dbReference type="Proteomes" id="UP001156831">
    <property type="component" value="Unassembled WGS sequence"/>
</dbReference>
<organism evidence="4 5">
    <name type="scientific">Luteimonas rhizosphaericola</name>
    <dbReference type="NCBI Taxonomy" id="3042024"/>
    <lineage>
        <taxon>Bacteria</taxon>
        <taxon>Pseudomonadati</taxon>
        <taxon>Pseudomonadota</taxon>
        <taxon>Gammaproteobacteria</taxon>
        <taxon>Lysobacterales</taxon>
        <taxon>Lysobacteraceae</taxon>
        <taxon>Luteimonas</taxon>
    </lineage>
</organism>
<evidence type="ECO:0000256" key="1">
    <source>
        <dbReference type="ARBA" id="ARBA00010990"/>
    </source>
</evidence>
<sequence length="260" mass="27423">MESPDAAGLEPPAWHRLAEAFARALPADATRAAGASGVAVAVFDLAPWSAHLDVCDALIGPEAAARAARQRLPAHRDALRLGYALHRLLLAQALGRAPDAVNLLRDAKGCPRLPEDVLYTSLSHSDDRVAVAVSATGPVGIDLEPSLRAMDMIGIEERVAHPQERAVLAELPDAQRGRALLDLWVRKEALLKAAGIGLELEMDEFVAPPGVTLPLPGERLHGQPVRIHHVACGADWVMAVAAMPGVAATLLHMPGPPGAR</sequence>